<evidence type="ECO:0000313" key="7">
    <source>
        <dbReference type="EMBL" id="OIQ59474.1"/>
    </source>
</evidence>
<evidence type="ECO:0000313" key="8">
    <source>
        <dbReference type="Proteomes" id="UP000182811"/>
    </source>
</evidence>
<dbReference type="GO" id="GO:0043190">
    <property type="term" value="C:ATP-binding cassette (ABC) transporter complex"/>
    <property type="evidence" value="ECO:0007669"/>
    <property type="project" value="InterPro"/>
</dbReference>
<dbReference type="EMBL" id="MDDC01000008">
    <property type="protein sequence ID" value="OIQ59474.1"/>
    <property type="molecule type" value="Genomic_DNA"/>
</dbReference>
<keyword evidence="5" id="KW-0813">Transport</keyword>
<comment type="similarity">
    <text evidence="5">Belongs to the ABC-2 integral membrane protein family.</text>
</comment>
<dbReference type="PANTHER" id="PTHR43229">
    <property type="entry name" value="NODULATION PROTEIN J"/>
    <property type="match status" value="1"/>
</dbReference>
<comment type="caution">
    <text evidence="7">The sequence shown here is derived from an EMBL/GenBank/DDBJ whole genome shotgun (WGS) entry which is preliminary data.</text>
</comment>
<feature type="transmembrane region" description="Helical" evidence="5">
    <location>
        <begin position="170"/>
        <end position="190"/>
    </location>
</feature>
<feature type="transmembrane region" description="Helical" evidence="5">
    <location>
        <begin position="24"/>
        <end position="46"/>
    </location>
</feature>
<dbReference type="PIRSF" id="PIRSF006648">
    <property type="entry name" value="DrrB"/>
    <property type="match status" value="1"/>
</dbReference>
<feature type="transmembrane region" description="Helical" evidence="5">
    <location>
        <begin position="142"/>
        <end position="164"/>
    </location>
</feature>
<comment type="subcellular location">
    <subcellularLocation>
        <location evidence="5">Cell membrane</location>
        <topology evidence="5">Multi-pass membrane protein</topology>
    </subcellularLocation>
    <subcellularLocation>
        <location evidence="1">Membrane</location>
        <topology evidence="1">Multi-pass membrane protein</topology>
    </subcellularLocation>
</comment>
<protein>
    <recommendedName>
        <fullName evidence="5">Transport permease protein</fullName>
    </recommendedName>
</protein>
<sequence length="255" mass="28914">MQMDISYRAWKVFWRNFVVFRKTWLTNIMFNFLEPLLYLAAMGYGMGHYIPAIKGMSYLQFLAPGLIASSAMWATASECTYDSFVRMKFQKTYHAIVATPVSLDEVVVGEMLFGTFKSLLYGTVILLVILPLGLVPSPAALLVPPVLVLCGFAFAELGMIWTGLVPKIDTFSYFFTLIITPMFLFAGVFFPLDSMPLIVQRLAWLIPLYHIVELVRPLVLGQLSWGLLGHVAWLAVFIAIFFYPPIYLLRRRLTG</sequence>
<feature type="transmembrane region" description="Helical" evidence="5">
    <location>
        <begin position="231"/>
        <end position="249"/>
    </location>
</feature>
<evidence type="ECO:0000259" key="6">
    <source>
        <dbReference type="PROSITE" id="PS51012"/>
    </source>
</evidence>
<gene>
    <name evidence="7" type="primary">yadH</name>
    <name evidence="7" type="ORF">MOTE_11550</name>
</gene>
<dbReference type="PRINTS" id="PR00164">
    <property type="entry name" value="ABC2TRNSPORT"/>
</dbReference>
<keyword evidence="5" id="KW-1003">Cell membrane</keyword>
<organism evidence="7 8">
    <name type="scientific">Neomoorella thermoacetica</name>
    <name type="common">Clostridium thermoaceticum</name>
    <dbReference type="NCBI Taxonomy" id="1525"/>
    <lineage>
        <taxon>Bacteria</taxon>
        <taxon>Bacillati</taxon>
        <taxon>Bacillota</taxon>
        <taxon>Clostridia</taxon>
        <taxon>Neomoorellales</taxon>
        <taxon>Neomoorellaceae</taxon>
        <taxon>Neomoorella</taxon>
    </lineage>
</organism>
<evidence type="ECO:0000256" key="2">
    <source>
        <dbReference type="ARBA" id="ARBA00022692"/>
    </source>
</evidence>
<accession>A0A1J5NL04</accession>
<proteinExistence type="inferred from homology"/>
<evidence type="ECO:0000256" key="4">
    <source>
        <dbReference type="ARBA" id="ARBA00023136"/>
    </source>
</evidence>
<feature type="domain" description="ABC transmembrane type-2" evidence="6">
    <location>
        <begin position="26"/>
        <end position="252"/>
    </location>
</feature>
<dbReference type="InterPro" id="IPR000412">
    <property type="entry name" value="ABC_2_transport"/>
</dbReference>
<dbReference type="AlphaFoldDB" id="A0A1J5NL04"/>
<dbReference type="PANTHER" id="PTHR43229:SF2">
    <property type="entry name" value="NODULATION PROTEIN J"/>
    <property type="match status" value="1"/>
</dbReference>
<dbReference type="InterPro" id="IPR013525">
    <property type="entry name" value="ABC2_TM"/>
</dbReference>
<dbReference type="GO" id="GO:0140359">
    <property type="term" value="F:ABC-type transporter activity"/>
    <property type="evidence" value="ECO:0007669"/>
    <property type="project" value="InterPro"/>
</dbReference>
<dbReference type="InterPro" id="IPR047817">
    <property type="entry name" value="ABC2_TM_bact-type"/>
</dbReference>
<keyword evidence="2 5" id="KW-0812">Transmembrane</keyword>
<keyword evidence="3 5" id="KW-1133">Transmembrane helix</keyword>
<dbReference type="PROSITE" id="PS51012">
    <property type="entry name" value="ABC_TM2"/>
    <property type="match status" value="1"/>
</dbReference>
<name>A0A1J5NL04_NEOTH</name>
<evidence type="ECO:0000256" key="5">
    <source>
        <dbReference type="RuleBase" id="RU361157"/>
    </source>
</evidence>
<keyword evidence="4 5" id="KW-0472">Membrane</keyword>
<reference evidence="7 8" key="1">
    <citation type="submission" date="2016-08" db="EMBL/GenBank/DDBJ databases">
        <title>Genome-based comparison of Moorella thermoacetic strains.</title>
        <authorList>
            <person name="Poehlein A."/>
            <person name="Bengelsdorf F.R."/>
            <person name="Esser C."/>
            <person name="Duerre P."/>
            <person name="Daniel R."/>
        </authorList>
    </citation>
    <scope>NUCLEOTIDE SEQUENCE [LARGE SCALE GENOMIC DNA]</scope>
    <source>
        <strain evidence="7 8">DSM 21394</strain>
    </source>
</reference>
<dbReference type="Pfam" id="PF01061">
    <property type="entry name" value="ABC2_membrane"/>
    <property type="match status" value="1"/>
</dbReference>
<dbReference type="InterPro" id="IPR051784">
    <property type="entry name" value="Nod_factor_ABC_transporter"/>
</dbReference>
<feature type="transmembrane region" description="Helical" evidence="5">
    <location>
        <begin position="118"/>
        <end position="135"/>
    </location>
</feature>
<dbReference type="OrthoDB" id="9778589at2"/>
<feature type="transmembrane region" description="Helical" evidence="5">
    <location>
        <begin position="58"/>
        <end position="76"/>
    </location>
</feature>
<evidence type="ECO:0000256" key="3">
    <source>
        <dbReference type="ARBA" id="ARBA00022989"/>
    </source>
</evidence>
<evidence type="ECO:0000256" key="1">
    <source>
        <dbReference type="ARBA" id="ARBA00004141"/>
    </source>
</evidence>
<dbReference type="Proteomes" id="UP000182811">
    <property type="component" value="Unassembled WGS sequence"/>
</dbReference>